<name>A8RPT9_ENTBW</name>
<evidence type="ECO:0000313" key="2">
    <source>
        <dbReference type="Proteomes" id="UP000005396"/>
    </source>
</evidence>
<comment type="caution">
    <text evidence="1">The sequence shown here is derived from an EMBL/GenBank/DDBJ whole genome shotgun (WGS) entry which is preliminary data.</text>
</comment>
<dbReference type="PaxDb" id="411902-CLOBOL_02560"/>
<reference evidence="1 2" key="1">
    <citation type="submission" date="2007-08" db="EMBL/GenBank/DDBJ databases">
        <authorList>
            <person name="Fulton L."/>
            <person name="Clifton S."/>
            <person name="Fulton B."/>
            <person name="Xu J."/>
            <person name="Minx P."/>
            <person name="Pepin K.H."/>
            <person name="Johnson M."/>
            <person name="Thiruvilangam P."/>
            <person name="Bhonagiri V."/>
            <person name="Nash W.E."/>
            <person name="Mardis E.R."/>
            <person name="Wilson R.K."/>
        </authorList>
    </citation>
    <scope>NUCLEOTIDE SEQUENCE [LARGE SCALE GENOMIC DNA]</scope>
    <source>
        <strain evidence="2">ATCC BAA-613 / DSM 15670 / CCUG 46953 / JCM 12243 / WAL 16351</strain>
    </source>
</reference>
<proteinExistence type="predicted"/>
<dbReference type="EMBL" id="ABCC02000024">
    <property type="protein sequence ID" value="EDP17067.1"/>
    <property type="molecule type" value="Genomic_DNA"/>
</dbReference>
<accession>A8RPT9</accession>
<dbReference type="HOGENOM" id="CLU_3364152_0_0_9"/>
<evidence type="ECO:0000313" key="1">
    <source>
        <dbReference type="EMBL" id="EDP17067.1"/>
    </source>
</evidence>
<dbReference type="AlphaFoldDB" id="A8RPT9"/>
<gene>
    <name evidence="1" type="ORF">CLOBOL_02560</name>
</gene>
<protein>
    <submittedName>
        <fullName evidence="1">Uncharacterized protein</fullName>
    </submittedName>
</protein>
<organism evidence="1 2">
    <name type="scientific">Enterocloster bolteae (strain ATCC BAA-613 / DSM 15670 / CCUG 46953 / JCM 12243 / WAL 16351)</name>
    <name type="common">Clostridium bolteae</name>
    <dbReference type="NCBI Taxonomy" id="411902"/>
    <lineage>
        <taxon>Bacteria</taxon>
        <taxon>Bacillati</taxon>
        <taxon>Bacillota</taxon>
        <taxon>Clostridia</taxon>
        <taxon>Lachnospirales</taxon>
        <taxon>Lachnospiraceae</taxon>
        <taxon>Enterocloster</taxon>
    </lineage>
</organism>
<reference evidence="1 2" key="2">
    <citation type="submission" date="2007-09" db="EMBL/GenBank/DDBJ databases">
        <title>Draft genome sequence of Clostridium bolteae (ATCC BAA-613).</title>
        <authorList>
            <person name="Sudarsanam P."/>
            <person name="Ley R."/>
            <person name="Guruge J."/>
            <person name="Turnbaugh P.J."/>
            <person name="Mahowald M."/>
            <person name="Liep D."/>
            <person name="Gordon J."/>
        </authorList>
    </citation>
    <scope>NUCLEOTIDE SEQUENCE [LARGE SCALE GENOMIC DNA]</scope>
    <source>
        <strain evidence="2">ATCC BAA-613 / DSM 15670 / CCUG 46953 / JCM 12243 / WAL 16351</strain>
    </source>
</reference>
<sequence>MGTGLQDVSLTSVFSAFCDNGGGDGIAGWWDEIAG</sequence>
<dbReference type="Proteomes" id="UP000005396">
    <property type="component" value="Unassembled WGS sequence"/>
</dbReference>